<feature type="non-terminal residue" evidence="1">
    <location>
        <position position="1"/>
    </location>
</feature>
<sequence>TGKSRIKPVNVTITVPDIQEEACMTDGEASGNEEPDITDEHARLLHAGIILKPNAHRNMAPVKENITLMTHSPRMASFAESSIHTPQVAVVSGGVESVLTSPSPPGKRKPHSGTYTSQIVRFQCPTENAKRASCPRSPLTVVVPVSFSRF</sequence>
<dbReference type="EMBL" id="GALX01003896">
    <property type="protein sequence ID" value="JAB64570.1"/>
    <property type="molecule type" value="Transcribed_RNA"/>
</dbReference>
<organism evidence="1">
    <name type="scientific">Anoplophora glabripennis</name>
    <name type="common">Asian longhorn beetle</name>
    <name type="synonym">Anoplophora nobilis</name>
    <dbReference type="NCBI Taxonomy" id="217634"/>
    <lineage>
        <taxon>Eukaryota</taxon>
        <taxon>Metazoa</taxon>
        <taxon>Ecdysozoa</taxon>
        <taxon>Arthropoda</taxon>
        <taxon>Hexapoda</taxon>
        <taxon>Insecta</taxon>
        <taxon>Pterygota</taxon>
        <taxon>Neoptera</taxon>
        <taxon>Endopterygota</taxon>
        <taxon>Coleoptera</taxon>
        <taxon>Polyphaga</taxon>
        <taxon>Cucujiformia</taxon>
        <taxon>Chrysomeloidea</taxon>
        <taxon>Cerambycidae</taxon>
        <taxon>Lamiinae</taxon>
        <taxon>Lamiini</taxon>
        <taxon>Anoplophora</taxon>
    </lineage>
</organism>
<reference evidence="1" key="1">
    <citation type="submission" date="2013-07" db="EMBL/GenBank/DDBJ databases">
        <title>Midgut Transcriptome Profiling of Anoplphora glabripennis, a Lignocellulose Degrading, Wood-Boring Cerambycid.</title>
        <authorList>
            <person name="Scully E.D."/>
            <person name="Hoover K."/>
            <person name="Carlson J.E."/>
            <person name="Tien M."/>
            <person name="Geib S.M."/>
        </authorList>
    </citation>
    <scope>NUCLEOTIDE SEQUENCE</scope>
</reference>
<name>V5G3H1_ANOGL</name>
<dbReference type="AlphaFoldDB" id="V5G3H1"/>
<protein>
    <submittedName>
        <fullName evidence="1">Uncharacterized protein</fullName>
    </submittedName>
</protein>
<proteinExistence type="predicted"/>
<evidence type="ECO:0000313" key="1">
    <source>
        <dbReference type="EMBL" id="JAB64570.1"/>
    </source>
</evidence>
<accession>V5G3H1</accession>